<protein>
    <recommendedName>
        <fullName evidence="3">Alpha/beta hydrolase</fullName>
    </recommendedName>
</protein>
<dbReference type="OrthoDB" id="7605176at2"/>
<dbReference type="Proteomes" id="UP000431922">
    <property type="component" value="Unassembled WGS sequence"/>
</dbReference>
<gene>
    <name evidence="1" type="ORF">GRI65_12795</name>
</gene>
<dbReference type="EMBL" id="WTYL01000003">
    <property type="protein sequence ID" value="MXP45327.1"/>
    <property type="molecule type" value="Genomic_DNA"/>
</dbReference>
<proteinExistence type="predicted"/>
<reference evidence="1 2" key="1">
    <citation type="submission" date="2019-12" db="EMBL/GenBank/DDBJ databases">
        <title>Genomic-based taxomic classification of the family Erythrobacteraceae.</title>
        <authorList>
            <person name="Xu L."/>
        </authorList>
    </citation>
    <scope>NUCLEOTIDE SEQUENCE [LARGE SCALE GENOMIC DNA]</scope>
    <source>
        <strain evidence="1 2">KCTC 42453</strain>
    </source>
</reference>
<evidence type="ECO:0000313" key="1">
    <source>
        <dbReference type="EMBL" id="MXP45327.1"/>
    </source>
</evidence>
<dbReference type="RefSeq" id="WP_160756940.1">
    <property type="nucleotide sequence ID" value="NZ_WTYL01000003.1"/>
</dbReference>
<accession>A0A845B7C1</accession>
<evidence type="ECO:0008006" key="3">
    <source>
        <dbReference type="Google" id="ProtNLM"/>
    </source>
</evidence>
<evidence type="ECO:0000313" key="2">
    <source>
        <dbReference type="Proteomes" id="UP000431922"/>
    </source>
</evidence>
<sequence>MIVIVSILALCGIVASGWSYFENEKAAADERARLLQIVRDYRSDDPAMGLPFDWLNCLKRFQSGPVAPREKFPCETWVAQGVTSTLFALRIGDDSVPVVESRLSGATVDKRLVVDIVGGPGGTPFHSNPAMTDEVVKVHRQRGMLKMLGGAMEDSPAYQVLQRGYTIASVGYWGTNIRTVQEPNEIKLAMRDVRLAIDYYRDELGRDPPLITFSLGNHLALGAIGKERLEGMNFLSLVPVMDGLQHHLARAKLENAKAKASGDFFGEWKRFSIYKRSGSQVTFDHSRNLELSNFGSRFFGQVDLPWHDVTPTCRCSKIVLGTKDPRTADYLAVNNKLPSFVKVWESDHDLNQGAPDQTRELFGDYADCLIAAEG</sequence>
<name>A0A845B7C1_9SPHN</name>
<dbReference type="AlphaFoldDB" id="A0A845B7C1"/>
<keyword evidence="2" id="KW-1185">Reference proteome</keyword>
<comment type="caution">
    <text evidence="1">The sequence shown here is derived from an EMBL/GenBank/DDBJ whole genome shotgun (WGS) entry which is preliminary data.</text>
</comment>
<organism evidence="1 2">
    <name type="scientific">Allopontixanthobacter sediminis</name>
    <dbReference type="NCBI Taxonomy" id="1689985"/>
    <lineage>
        <taxon>Bacteria</taxon>
        <taxon>Pseudomonadati</taxon>
        <taxon>Pseudomonadota</taxon>
        <taxon>Alphaproteobacteria</taxon>
        <taxon>Sphingomonadales</taxon>
        <taxon>Erythrobacteraceae</taxon>
        <taxon>Allopontixanthobacter</taxon>
    </lineage>
</organism>